<sequence length="80" mass="9057">MKSKEMASKSIFFSFNGSANPSSRISKSYPERPSVSKSRAMSKLRKSRVRTIIRQQPRSTVHSQGAHSTVQRFHKSSDTE</sequence>
<dbReference type="Proteomes" id="UP001234297">
    <property type="component" value="Chromosome 3"/>
</dbReference>
<name>A0ACC2LUQ8_PERAE</name>
<accession>A0ACC2LUQ8</accession>
<proteinExistence type="predicted"/>
<evidence type="ECO:0000313" key="2">
    <source>
        <dbReference type="Proteomes" id="UP001234297"/>
    </source>
</evidence>
<evidence type="ECO:0000313" key="1">
    <source>
        <dbReference type="EMBL" id="KAJ8637069.1"/>
    </source>
</evidence>
<dbReference type="EMBL" id="CM056811">
    <property type="protein sequence ID" value="KAJ8637069.1"/>
    <property type="molecule type" value="Genomic_DNA"/>
</dbReference>
<keyword evidence="2" id="KW-1185">Reference proteome</keyword>
<reference evidence="1 2" key="1">
    <citation type="journal article" date="2022" name="Hortic Res">
        <title>A haplotype resolved chromosomal level avocado genome allows analysis of novel avocado genes.</title>
        <authorList>
            <person name="Nath O."/>
            <person name="Fletcher S.J."/>
            <person name="Hayward A."/>
            <person name="Shaw L.M."/>
            <person name="Masouleh A.K."/>
            <person name="Furtado A."/>
            <person name="Henry R.J."/>
            <person name="Mitter N."/>
        </authorList>
    </citation>
    <scope>NUCLEOTIDE SEQUENCE [LARGE SCALE GENOMIC DNA]</scope>
    <source>
        <strain evidence="2">cv. Hass</strain>
    </source>
</reference>
<comment type="caution">
    <text evidence="1">The sequence shown here is derived from an EMBL/GenBank/DDBJ whole genome shotgun (WGS) entry which is preliminary data.</text>
</comment>
<protein>
    <submittedName>
        <fullName evidence="1">Uncharacterized protein</fullName>
    </submittedName>
</protein>
<organism evidence="1 2">
    <name type="scientific">Persea americana</name>
    <name type="common">Avocado</name>
    <dbReference type="NCBI Taxonomy" id="3435"/>
    <lineage>
        <taxon>Eukaryota</taxon>
        <taxon>Viridiplantae</taxon>
        <taxon>Streptophyta</taxon>
        <taxon>Embryophyta</taxon>
        <taxon>Tracheophyta</taxon>
        <taxon>Spermatophyta</taxon>
        <taxon>Magnoliopsida</taxon>
        <taxon>Magnoliidae</taxon>
        <taxon>Laurales</taxon>
        <taxon>Lauraceae</taxon>
        <taxon>Persea</taxon>
    </lineage>
</organism>
<gene>
    <name evidence="1" type="ORF">MRB53_011336</name>
</gene>